<proteinExistence type="predicted"/>
<feature type="compositionally biased region" description="Pro residues" evidence="1">
    <location>
        <begin position="326"/>
        <end position="342"/>
    </location>
</feature>
<dbReference type="Proteomes" id="UP001601992">
    <property type="component" value="Unassembled WGS sequence"/>
</dbReference>
<sequence>MATGVGLRIADDECLAAIVTGGGGEPGDEPSEPYFVVRESVLHMSEDGDTALGGEPPAGPAHSITGFTAAVGDPAGISVDDGEAYRGEDLMATALFCLIDLAAEHLSGPAEFYAVHPADWPAAQVLALRDALDYLGLRSVVLISEAILPGTQTGREIAAAAAQGALDAVLSTPAGTTPPDPSHAENPLEATDVLPAIHTPDPMAQAYSAAIPVDRSAAAVPPPAPAAEPTATKVAPAVVTPPAPADAKRIPLLIAAAAAIGLLLGGIAVALLLGGGDSTPTPTVPDARSDLTPTSQPTTTATRAPVTTTRAPATVVPRPPVRRTAVPPPPSSAPPATTPPGSAPTGTPTTEPSATTDPNDPWYTTPSQSPYFPYTFDPYPTFPMPPTYGFPSANIP</sequence>
<gene>
    <name evidence="3" type="ORF">ACFYXQ_40945</name>
</gene>
<evidence type="ECO:0000313" key="3">
    <source>
        <dbReference type="EMBL" id="MFF3574132.1"/>
    </source>
</evidence>
<name>A0ABW6SCV6_9NOCA</name>
<feature type="region of interest" description="Disordered" evidence="1">
    <location>
        <begin position="279"/>
        <end position="374"/>
    </location>
</feature>
<feature type="compositionally biased region" description="Low complexity" evidence="1">
    <location>
        <begin position="292"/>
        <end position="316"/>
    </location>
</feature>
<feature type="transmembrane region" description="Helical" evidence="2">
    <location>
        <begin position="250"/>
        <end position="273"/>
    </location>
</feature>
<dbReference type="RefSeq" id="WP_387406721.1">
    <property type="nucleotide sequence ID" value="NZ_JBIAQY010000024.1"/>
</dbReference>
<evidence type="ECO:0000256" key="1">
    <source>
        <dbReference type="SAM" id="MobiDB-lite"/>
    </source>
</evidence>
<keyword evidence="2" id="KW-0812">Transmembrane</keyword>
<keyword evidence="4" id="KW-1185">Reference proteome</keyword>
<evidence type="ECO:0000313" key="4">
    <source>
        <dbReference type="Proteomes" id="UP001601992"/>
    </source>
</evidence>
<organism evidence="3 4">
    <name type="scientific">Nocardia jiangxiensis</name>
    <dbReference type="NCBI Taxonomy" id="282685"/>
    <lineage>
        <taxon>Bacteria</taxon>
        <taxon>Bacillati</taxon>
        <taxon>Actinomycetota</taxon>
        <taxon>Actinomycetes</taxon>
        <taxon>Mycobacteriales</taxon>
        <taxon>Nocardiaceae</taxon>
        <taxon>Nocardia</taxon>
    </lineage>
</organism>
<evidence type="ECO:0000256" key="2">
    <source>
        <dbReference type="SAM" id="Phobius"/>
    </source>
</evidence>
<protein>
    <submittedName>
        <fullName evidence="3">Uncharacterized protein</fullName>
    </submittedName>
</protein>
<keyword evidence="2" id="KW-1133">Transmembrane helix</keyword>
<feature type="compositionally biased region" description="Low complexity" evidence="1">
    <location>
        <begin position="343"/>
        <end position="356"/>
    </location>
</feature>
<reference evidence="3 4" key="1">
    <citation type="submission" date="2024-10" db="EMBL/GenBank/DDBJ databases">
        <title>The Natural Products Discovery Center: Release of the First 8490 Sequenced Strains for Exploring Actinobacteria Biosynthetic Diversity.</title>
        <authorList>
            <person name="Kalkreuter E."/>
            <person name="Kautsar S.A."/>
            <person name="Yang D."/>
            <person name="Bader C.D."/>
            <person name="Teijaro C.N."/>
            <person name="Fluegel L."/>
            <person name="Davis C.M."/>
            <person name="Simpson J.R."/>
            <person name="Lauterbach L."/>
            <person name="Steele A.D."/>
            <person name="Gui C."/>
            <person name="Meng S."/>
            <person name="Li G."/>
            <person name="Viehrig K."/>
            <person name="Ye F."/>
            <person name="Su P."/>
            <person name="Kiefer A.F."/>
            <person name="Nichols A."/>
            <person name="Cepeda A.J."/>
            <person name="Yan W."/>
            <person name="Fan B."/>
            <person name="Jiang Y."/>
            <person name="Adhikari A."/>
            <person name="Zheng C.-J."/>
            <person name="Schuster L."/>
            <person name="Cowan T.M."/>
            <person name="Smanski M.J."/>
            <person name="Chevrette M.G."/>
            <person name="De Carvalho L.P.S."/>
            <person name="Shen B."/>
        </authorList>
    </citation>
    <scope>NUCLEOTIDE SEQUENCE [LARGE SCALE GENOMIC DNA]</scope>
    <source>
        <strain evidence="3 4">NPDC002593</strain>
    </source>
</reference>
<keyword evidence="2" id="KW-0472">Membrane</keyword>
<dbReference type="EMBL" id="JBIAQY010000024">
    <property type="protein sequence ID" value="MFF3574132.1"/>
    <property type="molecule type" value="Genomic_DNA"/>
</dbReference>
<comment type="caution">
    <text evidence="3">The sequence shown here is derived from an EMBL/GenBank/DDBJ whole genome shotgun (WGS) entry which is preliminary data.</text>
</comment>
<accession>A0ABW6SCV6</accession>